<gene>
    <name evidence="2" type="ORF">DYB34_007065</name>
</gene>
<dbReference type="EMBL" id="QUTB01001567">
    <property type="protein sequence ID" value="RHY75487.1"/>
    <property type="molecule type" value="Genomic_DNA"/>
</dbReference>
<feature type="region of interest" description="Disordered" evidence="1">
    <location>
        <begin position="211"/>
        <end position="232"/>
    </location>
</feature>
<dbReference type="Proteomes" id="UP000283543">
    <property type="component" value="Unassembled WGS sequence"/>
</dbReference>
<accession>A0A3R6ZQ05</accession>
<evidence type="ECO:0000256" key="1">
    <source>
        <dbReference type="SAM" id="MobiDB-lite"/>
    </source>
</evidence>
<dbReference type="AlphaFoldDB" id="A0A3R6ZQ05"/>
<evidence type="ECO:0008006" key="4">
    <source>
        <dbReference type="Google" id="ProtNLM"/>
    </source>
</evidence>
<name>A0A3R6ZQ05_APHAT</name>
<reference evidence="2 3" key="1">
    <citation type="submission" date="2018-08" db="EMBL/GenBank/DDBJ databases">
        <title>Aphanomyces genome sequencing and annotation.</title>
        <authorList>
            <person name="Minardi D."/>
            <person name="Oidtmann B."/>
            <person name="Van Der Giezen M."/>
            <person name="Studholme D.J."/>
        </authorList>
    </citation>
    <scope>NUCLEOTIDE SEQUENCE [LARGE SCALE GENOMIC DNA]</scope>
    <source>
        <strain evidence="2 3">Si</strain>
    </source>
</reference>
<evidence type="ECO:0000313" key="2">
    <source>
        <dbReference type="EMBL" id="RHY75487.1"/>
    </source>
</evidence>
<dbReference type="VEuPathDB" id="FungiDB:H257_13337"/>
<proteinExistence type="predicted"/>
<comment type="caution">
    <text evidence="2">The sequence shown here is derived from an EMBL/GenBank/DDBJ whole genome shotgun (WGS) entry which is preliminary data.</text>
</comment>
<dbReference type="InterPro" id="IPR046342">
    <property type="entry name" value="CBS_dom_sf"/>
</dbReference>
<protein>
    <recommendedName>
        <fullName evidence="4">CBS domain-containing protein</fullName>
    </recommendedName>
</protein>
<dbReference type="Gene3D" id="3.10.580.10">
    <property type="entry name" value="CBS-domain"/>
    <property type="match status" value="1"/>
</dbReference>
<sequence>GDPFYETKGIVTLEDIVEEILQADIYDESDQIDADVTRKNRLSHRSYDTGVDRVILDDDRTKKLAKPEFILVGVPLDVAKVSNLLSQSHLLEFRAQDSPHAELLTQGKATNGCVIVLQGHVIVSTKRGLWSLFGAHALLECDAESDLTVDLPPDEYVRCVRVSRLDFQATLFPMNIAEQPAVLAERRLEIQIHQDHNGSIHHKPLLSPVFHSDLDQSEDTDVPYTLDNRESM</sequence>
<organism evidence="2 3">
    <name type="scientific">Aphanomyces astaci</name>
    <name type="common">Crayfish plague agent</name>
    <dbReference type="NCBI Taxonomy" id="112090"/>
    <lineage>
        <taxon>Eukaryota</taxon>
        <taxon>Sar</taxon>
        <taxon>Stramenopiles</taxon>
        <taxon>Oomycota</taxon>
        <taxon>Saprolegniomycetes</taxon>
        <taxon>Saprolegniales</taxon>
        <taxon>Verrucalvaceae</taxon>
        <taxon>Aphanomyces</taxon>
    </lineage>
</organism>
<feature type="non-terminal residue" evidence="2">
    <location>
        <position position="1"/>
    </location>
</feature>
<evidence type="ECO:0000313" key="3">
    <source>
        <dbReference type="Proteomes" id="UP000283543"/>
    </source>
</evidence>